<comment type="caution">
    <text evidence="2">The sequence shown here is derived from an EMBL/GenBank/DDBJ whole genome shotgun (WGS) entry which is preliminary data.</text>
</comment>
<evidence type="ECO:0000313" key="2">
    <source>
        <dbReference type="EMBL" id="KAF5351208.1"/>
    </source>
</evidence>
<reference evidence="2 3" key="1">
    <citation type="journal article" date="2020" name="ISME J.">
        <title>Uncovering the hidden diversity of litter-decomposition mechanisms in mushroom-forming fungi.</title>
        <authorList>
            <person name="Floudas D."/>
            <person name="Bentzer J."/>
            <person name="Ahren D."/>
            <person name="Johansson T."/>
            <person name="Persson P."/>
            <person name="Tunlid A."/>
        </authorList>
    </citation>
    <scope>NUCLEOTIDE SEQUENCE [LARGE SCALE GENOMIC DNA]</scope>
    <source>
        <strain evidence="2 3">CBS 146.42</strain>
    </source>
</reference>
<sequence>MSSTTSNPGAQPPTNFNQPNAPQVPEGNRPPAGFIDNLGIHTARNSPIIGNNLNVGGSVTITITDSSQLITGDNMQVNVAARSSPIVAQQPQGTASKA</sequence>
<proteinExistence type="predicted"/>
<evidence type="ECO:0000256" key="1">
    <source>
        <dbReference type="SAM" id="MobiDB-lite"/>
    </source>
</evidence>
<dbReference type="Proteomes" id="UP000559027">
    <property type="component" value="Unassembled WGS sequence"/>
</dbReference>
<dbReference type="EMBL" id="JAACJO010000013">
    <property type="protein sequence ID" value="KAF5351208.1"/>
    <property type="molecule type" value="Genomic_DNA"/>
</dbReference>
<keyword evidence="3" id="KW-1185">Reference proteome</keyword>
<evidence type="ECO:0000313" key="3">
    <source>
        <dbReference type="Proteomes" id="UP000559027"/>
    </source>
</evidence>
<dbReference type="AlphaFoldDB" id="A0A8H5FWC9"/>
<organism evidence="2 3">
    <name type="scientific">Leucocoprinus leucothites</name>
    <dbReference type="NCBI Taxonomy" id="201217"/>
    <lineage>
        <taxon>Eukaryota</taxon>
        <taxon>Fungi</taxon>
        <taxon>Dikarya</taxon>
        <taxon>Basidiomycota</taxon>
        <taxon>Agaricomycotina</taxon>
        <taxon>Agaricomycetes</taxon>
        <taxon>Agaricomycetidae</taxon>
        <taxon>Agaricales</taxon>
        <taxon>Agaricineae</taxon>
        <taxon>Agaricaceae</taxon>
        <taxon>Leucocoprinus</taxon>
    </lineage>
</organism>
<accession>A0A8H5FWC9</accession>
<feature type="region of interest" description="Disordered" evidence="1">
    <location>
        <begin position="1"/>
        <end position="38"/>
    </location>
</feature>
<feature type="compositionally biased region" description="Polar residues" evidence="1">
    <location>
        <begin position="1"/>
        <end position="21"/>
    </location>
</feature>
<name>A0A8H5FWC9_9AGAR</name>
<gene>
    <name evidence="2" type="ORF">D9756_008429</name>
</gene>
<protein>
    <submittedName>
        <fullName evidence="2">Uncharacterized protein</fullName>
    </submittedName>
</protein>